<dbReference type="InterPro" id="IPR052943">
    <property type="entry name" value="TMTC_O-mannosyl-trnsfr"/>
</dbReference>
<organism evidence="2 3">
    <name type="scientific">Fischerella thermalis CCMEE 5268</name>
    <dbReference type="NCBI Taxonomy" id="2019662"/>
    <lineage>
        <taxon>Bacteria</taxon>
        <taxon>Bacillati</taxon>
        <taxon>Cyanobacteriota</taxon>
        <taxon>Cyanophyceae</taxon>
        <taxon>Nostocales</taxon>
        <taxon>Hapalosiphonaceae</taxon>
        <taxon>Fischerella</taxon>
    </lineage>
</organism>
<dbReference type="Proteomes" id="UP000235025">
    <property type="component" value="Unassembled WGS sequence"/>
</dbReference>
<evidence type="ECO:0000259" key="1">
    <source>
        <dbReference type="Pfam" id="PF25063"/>
    </source>
</evidence>
<dbReference type="Pfam" id="PF13181">
    <property type="entry name" value="TPR_8"/>
    <property type="match status" value="1"/>
</dbReference>
<proteinExistence type="predicted"/>
<dbReference type="EMBL" id="NMQA01000048">
    <property type="protein sequence ID" value="PMB00113.1"/>
    <property type="molecule type" value="Genomic_DNA"/>
</dbReference>
<evidence type="ECO:0000313" key="3">
    <source>
        <dbReference type="Proteomes" id="UP000235025"/>
    </source>
</evidence>
<dbReference type="Pfam" id="PF25063">
    <property type="entry name" value="ARM_TT21_C"/>
    <property type="match status" value="1"/>
</dbReference>
<comment type="caution">
    <text evidence="2">The sequence shown here is derived from an EMBL/GenBank/DDBJ whole genome shotgun (WGS) entry which is preliminary data.</text>
</comment>
<reference evidence="2 3" key="1">
    <citation type="submission" date="2017-07" db="EMBL/GenBank/DDBJ databases">
        <title>Genomes of Fischerella (Mastigocladus) sp. strains.</title>
        <authorList>
            <person name="Miller S.R."/>
        </authorList>
    </citation>
    <scope>NUCLEOTIDE SEQUENCE [LARGE SCALE GENOMIC DNA]</scope>
    <source>
        <strain evidence="2 3">CCMEE 5268</strain>
    </source>
</reference>
<dbReference type="InterPro" id="IPR011990">
    <property type="entry name" value="TPR-like_helical_dom_sf"/>
</dbReference>
<dbReference type="SUPFAM" id="SSF48452">
    <property type="entry name" value="TPR-like"/>
    <property type="match status" value="1"/>
</dbReference>
<name>A0A2N6KKC1_9CYAN</name>
<accession>A0A2N6KKC1</accession>
<dbReference type="AlphaFoldDB" id="A0A2N6KKC1"/>
<evidence type="ECO:0000313" key="2">
    <source>
        <dbReference type="EMBL" id="PMB00113.1"/>
    </source>
</evidence>
<dbReference type="InterPro" id="IPR056834">
    <property type="entry name" value="ARM_TT21_C"/>
</dbReference>
<dbReference type="RefSeq" id="WP_102171633.1">
    <property type="nucleotide sequence ID" value="NZ_NMQA01000048.1"/>
</dbReference>
<feature type="domain" description="Tetratricopeptide repeat protein 21A/21B C-terminal ARM" evidence="1">
    <location>
        <begin position="21"/>
        <end position="92"/>
    </location>
</feature>
<protein>
    <recommendedName>
        <fullName evidence="1">Tetratricopeptide repeat protein 21A/21B C-terminal ARM domain-containing protein</fullName>
    </recommendedName>
</protein>
<dbReference type="Gene3D" id="1.25.40.10">
    <property type="entry name" value="Tetratricopeptide repeat domain"/>
    <property type="match status" value="1"/>
</dbReference>
<gene>
    <name evidence="2" type="ORF">CEN50_04480</name>
</gene>
<sequence>MDFKEFGGNNYSTEYVRFDRDNLECESTLAQADSLIKAGQIQTAVELLVKILQYNPQFGKAYNYLGWIYETQYQNYTYAEECYRNAMKYAPDYAPVYLNYAYLLLSGRRFDELKAHLDEALAIPNVSKDRIYNHYGLMYEMQQNPEAAMSYYVKAVMSTLDTSTLPYYKEAIERCKVKLELKNSLNDYRLTN</sequence>
<dbReference type="InterPro" id="IPR019734">
    <property type="entry name" value="TPR_rpt"/>
</dbReference>
<dbReference type="PANTHER" id="PTHR44809">
    <property type="match status" value="1"/>
</dbReference>
<dbReference type="PANTHER" id="PTHR44809:SF1">
    <property type="entry name" value="PROTEIN O-MANNOSYL-TRANSFERASE TMTC1"/>
    <property type="match status" value="1"/>
</dbReference>